<evidence type="ECO:0000259" key="8">
    <source>
        <dbReference type="Pfam" id="PF08546"/>
    </source>
</evidence>
<dbReference type="NCBIfam" id="TIGR00745">
    <property type="entry name" value="apbA_panE"/>
    <property type="match status" value="1"/>
</dbReference>
<keyword evidence="3 6" id="KW-0521">NADP</keyword>
<accession>A0A0L0P740</accession>
<dbReference type="PANTHER" id="PTHR43765:SF2">
    <property type="entry name" value="2-DEHYDROPANTOATE 2-REDUCTASE"/>
    <property type="match status" value="1"/>
</dbReference>
<feature type="domain" description="Ketopantoate reductase C-terminal" evidence="8">
    <location>
        <begin position="198"/>
        <end position="331"/>
    </location>
</feature>
<dbReference type="InterPro" id="IPR013332">
    <property type="entry name" value="KPR_N"/>
</dbReference>
<comment type="similarity">
    <text evidence="1 6">Belongs to the ketopantoate reductase family.</text>
</comment>
<dbReference type="Proteomes" id="UP000037122">
    <property type="component" value="Unassembled WGS sequence"/>
</dbReference>
<evidence type="ECO:0000256" key="6">
    <source>
        <dbReference type="RuleBase" id="RU362068"/>
    </source>
</evidence>
<evidence type="ECO:0000256" key="5">
    <source>
        <dbReference type="ARBA" id="ARBA00032024"/>
    </source>
</evidence>
<dbReference type="AlphaFoldDB" id="A0A0L0P740"/>
<proteinExistence type="inferred from homology"/>
<dbReference type="SUPFAM" id="SSF51735">
    <property type="entry name" value="NAD(P)-binding Rossmann-fold domains"/>
    <property type="match status" value="1"/>
</dbReference>
<evidence type="ECO:0000256" key="1">
    <source>
        <dbReference type="ARBA" id="ARBA00007870"/>
    </source>
</evidence>
<feature type="domain" description="Ketopantoate reductase N-terminal" evidence="7">
    <location>
        <begin position="5"/>
        <end position="164"/>
    </location>
</feature>
<evidence type="ECO:0000259" key="7">
    <source>
        <dbReference type="Pfam" id="PF02558"/>
    </source>
</evidence>
<reference evidence="10" key="1">
    <citation type="journal article" date="2015" name="BMC Genomics">
        <title>Draft genome of a commonly misdiagnosed multidrug resistant pathogen Candida auris.</title>
        <authorList>
            <person name="Chatterjee S."/>
            <person name="Alampalli S.V."/>
            <person name="Nageshan R.K."/>
            <person name="Chettiar S.T."/>
            <person name="Joshi S."/>
            <person name="Tatu U.S."/>
        </authorList>
    </citation>
    <scope>NUCLEOTIDE SEQUENCE [LARGE SCALE GENOMIC DNA]</scope>
    <source>
        <strain evidence="10">6684</strain>
    </source>
</reference>
<dbReference type="GO" id="GO:0015940">
    <property type="term" value="P:pantothenate biosynthetic process"/>
    <property type="evidence" value="ECO:0007669"/>
    <property type="project" value="InterPro"/>
</dbReference>
<evidence type="ECO:0000256" key="3">
    <source>
        <dbReference type="ARBA" id="ARBA00022857"/>
    </source>
</evidence>
<protein>
    <recommendedName>
        <fullName evidence="2 6">2-dehydropantoate 2-reductase</fullName>
        <ecNumber evidence="2 6">1.1.1.169</ecNumber>
    </recommendedName>
    <alternativeName>
        <fullName evidence="5 6">Ketopantoate reductase</fullName>
    </alternativeName>
</protein>
<evidence type="ECO:0000313" key="10">
    <source>
        <dbReference type="Proteomes" id="UP000037122"/>
    </source>
</evidence>
<dbReference type="VEuPathDB" id="FungiDB:CJI97_003835"/>
<evidence type="ECO:0000256" key="2">
    <source>
        <dbReference type="ARBA" id="ARBA00013014"/>
    </source>
</evidence>
<sequence>MSVKVLGAGAMGSLVAHELAKIGKVAPTLLFKSKQRLDLYLQEGSKITVVRPDSGTMDTSVAKIDGALAPNPERNHERIENLVVSTKTYATVHALSPYVPYLDENSNLLILQNGMGMVDTLKRKFWQDSQNMPAFYEAISSHGAFKLTPNVVNHVGYGKLTIAPAFGNKTALQEPPLMVHALLDCDKLNVSYVSQDEMLLTQMEKLVVNACINPLSALLDCFNGDLMLGVQVVPIMKRVIQEAVGCFRAEFDTQLSAISGSSTVLDPDHLLNTVLEVCKATSQNSSSMREDVRRMQTTEIDSINGYLVGLGKKHSIPTATNKMLVSMIHNKISIERGIEKSALQNLSV</sequence>
<dbReference type="InterPro" id="IPR008927">
    <property type="entry name" value="6-PGluconate_DH-like_C_sf"/>
</dbReference>
<name>A0A0L0P740_CANAR</name>
<evidence type="ECO:0000256" key="4">
    <source>
        <dbReference type="ARBA" id="ARBA00023002"/>
    </source>
</evidence>
<dbReference type="InterPro" id="IPR050838">
    <property type="entry name" value="Ketopantoate_reductase"/>
</dbReference>
<dbReference type="Pfam" id="PF08546">
    <property type="entry name" value="ApbA_C"/>
    <property type="match status" value="1"/>
</dbReference>
<dbReference type="InterPro" id="IPR036291">
    <property type="entry name" value="NAD(P)-bd_dom_sf"/>
</dbReference>
<dbReference type="InterPro" id="IPR003710">
    <property type="entry name" value="ApbA"/>
</dbReference>
<dbReference type="GO" id="GO:0005739">
    <property type="term" value="C:mitochondrion"/>
    <property type="evidence" value="ECO:0007669"/>
    <property type="project" value="TreeGrafter"/>
</dbReference>
<evidence type="ECO:0000313" key="9">
    <source>
        <dbReference type="EMBL" id="KNE02030.1"/>
    </source>
</evidence>
<dbReference type="Gene3D" id="3.40.50.720">
    <property type="entry name" value="NAD(P)-binding Rossmann-like Domain"/>
    <property type="match status" value="1"/>
</dbReference>
<dbReference type="InterPro" id="IPR013752">
    <property type="entry name" value="KPA_reductase"/>
</dbReference>
<dbReference type="Gene3D" id="1.10.1040.10">
    <property type="entry name" value="N-(1-d-carboxylethyl)-l-norvaline Dehydrogenase, domain 2"/>
    <property type="match status" value="1"/>
</dbReference>
<dbReference type="VEuPathDB" id="FungiDB:B9J08_003763"/>
<dbReference type="VEuPathDB" id="FungiDB:CJJ09_000345"/>
<comment type="catalytic activity">
    <reaction evidence="6">
        <text>(R)-pantoate + NADP(+) = 2-dehydropantoate + NADPH + H(+)</text>
        <dbReference type="Rhea" id="RHEA:16233"/>
        <dbReference type="ChEBI" id="CHEBI:11561"/>
        <dbReference type="ChEBI" id="CHEBI:15378"/>
        <dbReference type="ChEBI" id="CHEBI:15980"/>
        <dbReference type="ChEBI" id="CHEBI:57783"/>
        <dbReference type="ChEBI" id="CHEBI:58349"/>
        <dbReference type="EC" id="1.1.1.169"/>
    </reaction>
</comment>
<dbReference type="PANTHER" id="PTHR43765">
    <property type="entry name" value="2-DEHYDROPANTOATE 2-REDUCTASE-RELATED"/>
    <property type="match status" value="1"/>
</dbReference>
<dbReference type="Pfam" id="PF02558">
    <property type="entry name" value="ApbA"/>
    <property type="match status" value="1"/>
</dbReference>
<comment type="caution">
    <text evidence="9">The sequence shown here is derived from an EMBL/GenBank/DDBJ whole genome shotgun (WGS) entry which is preliminary data.</text>
</comment>
<keyword evidence="4 6" id="KW-0560">Oxidoreductase</keyword>
<dbReference type="GO" id="GO:0008677">
    <property type="term" value="F:2-dehydropantoate 2-reductase activity"/>
    <property type="evidence" value="ECO:0007669"/>
    <property type="project" value="UniProtKB-EC"/>
</dbReference>
<dbReference type="EC" id="1.1.1.169" evidence="2 6"/>
<dbReference type="VEuPathDB" id="FungiDB:CJI96_0002294"/>
<organism evidence="9 10">
    <name type="scientific">Candidozyma auris</name>
    <name type="common">Yeast</name>
    <name type="synonym">Candida auris</name>
    <dbReference type="NCBI Taxonomy" id="498019"/>
    <lineage>
        <taxon>Eukaryota</taxon>
        <taxon>Fungi</taxon>
        <taxon>Dikarya</taxon>
        <taxon>Ascomycota</taxon>
        <taxon>Saccharomycotina</taxon>
        <taxon>Pichiomycetes</taxon>
        <taxon>Metschnikowiaceae</taxon>
        <taxon>Candidozyma</taxon>
    </lineage>
</organism>
<dbReference type="VEuPathDB" id="FungiDB:CJJ07_003659"/>
<dbReference type="VEuPathDB" id="FungiDB:QG37_00969"/>
<dbReference type="EMBL" id="LGST01000007">
    <property type="protein sequence ID" value="KNE02030.1"/>
    <property type="molecule type" value="Genomic_DNA"/>
</dbReference>
<dbReference type="InterPro" id="IPR013328">
    <property type="entry name" value="6PGD_dom2"/>
</dbReference>
<dbReference type="GO" id="GO:0050661">
    <property type="term" value="F:NADP binding"/>
    <property type="evidence" value="ECO:0007669"/>
    <property type="project" value="TreeGrafter"/>
</dbReference>
<comment type="function">
    <text evidence="6">Catalyzes the NADPH-dependent reduction of ketopantoate into pantoic acid.</text>
</comment>
<dbReference type="SUPFAM" id="SSF48179">
    <property type="entry name" value="6-phosphogluconate dehydrogenase C-terminal domain-like"/>
    <property type="match status" value="1"/>
</dbReference>
<gene>
    <name evidence="9" type="ORF">QG37_00969</name>
</gene>